<gene>
    <name evidence="3" type="ORF">TVAG_161590</name>
</gene>
<reference evidence="3" key="2">
    <citation type="journal article" date="2007" name="Science">
        <title>Draft genome sequence of the sexually transmitted pathogen Trichomonas vaginalis.</title>
        <authorList>
            <person name="Carlton J.M."/>
            <person name="Hirt R.P."/>
            <person name="Silva J.C."/>
            <person name="Delcher A.L."/>
            <person name="Schatz M."/>
            <person name="Zhao Q."/>
            <person name="Wortman J.R."/>
            <person name="Bidwell S.L."/>
            <person name="Alsmark U.C.M."/>
            <person name="Besteiro S."/>
            <person name="Sicheritz-Ponten T."/>
            <person name="Noel C.J."/>
            <person name="Dacks J.B."/>
            <person name="Foster P.G."/>
            <person name="Simillion C."/>
            <person name="Van de Peer Y."/>
            <person name="Miranda-Saavedra D."/>
            <person name="Barton G.J."/>
            <person name="Westrop G.D."/>
            <person name="Mueller S."/>
            <person name="Dessi D."/>
            <person name="Fiori P.L."/>
            <person name="Ren Q."/>
            <person name="Paulsen I."/>
            <person name="Zhang H."/>
            <person name="Bastida-Corcuera F.D."/>
            <person name="Simoes-Barbosa A."/>
            <person name="Brown M.T."/>
            <person name="Hayes R.D."/>
            <person name="Mukherjee M."/>
            <person name="Okumura C.Y."/>
            <person name="Schneider R."/>
            <person name="Smith A.J."/>
            <person name="Vanacova S."/>
            <person name="Villalvazo M."/>
            <person name="Haas B.J."/>
            <person name="Pertea M."/>
            <person name="Feldblyum T.V."/>
            <person name="Utterback T.R."/>
            <person name="Shu C.L."/>
            <person name="Osoegawa K."/>
            <person name="de Jong P.J."/>
            <person name="Hrdy I."/>
            <person name="Horvathova L."/>
            <person name="Zubacova Z."/>
            <person name="Dolezal P."/>
            <person name="Malik S.B."/>
            <person name="Logsdon J.M. Jr."/>
            <person name="Henze K."/>
            <person name="Gupta A."/>
            <person name="Wang C.C."/>
            <person name="Dunne R.L."/>
            <person name="Upcroft J.A."/>
            <person name="Upcroft P."/>
            <person name="White O."/>
            <person name="Salzberg S.L."/>
            <person name="Tang P."/>
            <person name="Chiu C.-H."/>
            <person name="Lee Y.-S."/>
            <person name="Embley T.M."/>
            <person name="Coombs G.H."/>
            <person name="Mottram J.C."/>
            <person name="Tachezy J."/>
            <person name="Fraser-Liggett C.M."/>
            <person name="Johnson P.J."/>
        </authorList>
    </citation>
    <scope>NUCLEOTIDE SEQUENCE [LARGE SCALE GENOMIC DNA]</scope>
    <source>
        <strain evidence="3">G3</strain>
    </source>
</reference>
<dbReference type="GO" id="GO:0005856">
    <property type="term" value="C:cytoskeleton"/>
    <property type="evidence" value="ECO:0000318"/>
    <property type="project" value="GO_Central"/>
</dbReference>
<evidence type="ECO:0000313" key="3">
    <source>
        <dbReference type="EMBL" id="EAY03620.1"/>
    </source>
</evidence>
<evidence type="ECO:0000256" key="2">
    <source>
        <dbReference type="SAM" id="MobiDB-lite"/>
    </source>
</evidence>
<keyword evidence="4" id="KW-1185">Reference proteome</keyword>
<sequence>MRGNNPKDEASQLFEIISQRFLQPVQSVQQADQVFELFINEYNSTKQELQTLTERISRKYESNIKLLTQKLKRSKSNIEDLEIQLSTAQRDAENAKKQANEQSKITEEATYKINRLESTIEHLKLQINLITTPVVPQNQETSAPEMLEDMIEEQNKEITALSKQRESILKLFHRYDQIISESEQRSQELISTNNTLKEKLTDLEVKLSNSNNELNNLAKDLDGKICEDVRSMLNHEKLKGPSDFIEEIVRVANELSKSKKTASPSSNKSQKSDTEVYAQILGRLEDTMRWILYGEKFSDEILVRDEKVRSRLLCECTRIEKFIDEKMYGLDIKELPQQLTMFSPDAFSSVKLQLNELFKYGDKSIMNNGQVRTLFVLFAVVCLVNKQICEKISDMSEIVKCAENLQNQSSTIRKLNEENRQLKNKLNEEKEVKPVEVKQNTQNEKDYHDEYEQEKEKNEELQKKNNELNNKIRNLEIELNNIQEKSQEHITNHKIDNEAANDQISELSKKNEELTETIKEMKSNMNKIMRKTSKNLTSLESELQTEKEKNKTVESQVELLAEENKYLNNELEEMKSQNKLLNNDIENYSNQVISLKVSKENLHDKLQRIQAKLYKRIKDLESEIETSKSDYLLQIGKLQNDIVIEKNVQKSLQETIDKLIEQKKCLVEANTKITLSEKSLRLKLQQQEETHKVDLNNRETKTNIVIQSIKSQLSSEINNLTEKQNQIKKELMSILNSTENPAKVDVFDLIEQINRKISTTDSDLSISNDAKQVKIHCKILPQDSILSHVFKFEKKIEQCERDIQDRIKEIEMYKTKLSKLNETEKNIVLLREDLKSWEGWARSLFMQISDRGIPKNTDIMKRTLEDAILNDTNGTKCLRKIHQLRTEKKILSSKSISPYIENKSDKEPSMTTLIVVFASLTRFRMQSISH</sequence>
<evidence type="ECO:0000313" key="4">
    <source>
        <dbReference type="Proteomes" id="UP000001542"/>
    </source>
</evidence>
<feature type="coiled-coil region" evidence="1">
    <location>
        <begin position="151"/>
        <end position="220"/>
    </location>
</feature>
<feature type="coiled-coil region" evidence="1">
    <location>
        <begin position="57"/>
        <end position="126"/>
    </location>
</feature>
<feature type="compositionally biased region" description="Basic and acidic residues" evidence="2">
    <location>
        <begin position="443"/>
        <end position="464"/>
    </location>
</feature>
<dbReference type="AlphaFoldDB" id="A2EUN2"/>
<name>A2EUN2_TRIV3</name>
<accession>A2EUN2</accession>
<protein>
    <submittedName>
        <fullName evidence="3">Uncharacterized protein</fullName>
    </submittedName>
</protein>
<dbReference type="VEuPathDB" id="TrichDB:TVAG_161590"/>
<dbReference type="Proteomes" id="UP000001542">
    <property type="component" value="Unassembled WGS sequence"/>
</dbReference>
<dbReference type="SMR" id="A2EUN2"/>
<proteinExistence type="predicted"/>
<feature type="region of interest" description="Disordered" evidence="2">
    <location>
        <begin position="425"/>
        <end position="464"/>
    </location>
</feature>
<keyword evidence="1" id="KW-0175">Coiled coil</keyword>
<feature type="compositionally biased region" description="Basic and acidic residues" evidence="2">
    <location>
        <begin position="425"/>
        <end position="436"/>
    </location>
</feature>
<organism evidence="3 4">
    <name type="scientific">Trichomonas vaginalis (strain ATCC PRA-98 / G3)</name>
    <dbReference type="NCBI Taxonomy" id="412133"/>
    <lineage>
        <taxon>Eukaryota</taxon>
        <taxon>Metamonada</taxon>
        <taxon>Parabasalia</taxon>
        <taxon>Trichomonadida</taxon>
        <taxon>Trichomonadidae</taxon>
        <taxon>Trichomonas</taxon>
    </lineage>
</organism>
<dbReference type="OrthoDB" id="10667533at2759"/>
<dbReference type="RefSeq" id="XP_001315843.1">
    <property type="nucleotide sequence ID" value="XM_001315808.1"/>
</dbReference>
<evidence type="ECO:0000256" key="1">
    <source>
        <dbReference type="SAM" id="Coils"/>
    </source>
</evidence>
<dbReference type="InParanoid" id="A2EUN2"/>
<dbReference type="EMBL" id="DS113499">
    <property type="protein sequence ID" value="EAY03620.1"/>
    <property type="molecule type" value="Genomic_DNA"/>
</dbReference>
<dbReference type="KEGG" id="tva:4761466"/>
<dbReference type="VEuPathDB" id="TrichDB:TVAGG3_0255630"/>
<reference evidence="3" key="1">
    <citation type="submission" date="2006-10" db="EMBL/GenBank/DDBJ databases">
        <authorList>
            <person name="Amadeo P."/>
            <person name="Zhao Q."/>
            <person name="Wortman J."/>
            <person name="Fraser-Liggett C."/>
            <person name="Carlton J."/>
        </authorList>
    </citation>
    <scope>NUCLEOTIDE SEQUENCE</scope>
    <source>
        <strain evidence="3">G3</strain>
    </source>
</reference>